<protein>
    <recommendedName>
        <fullName evidence="4 5">Cell division protein FtsZ</fullName>
    </recommendedName>
</protein>
<feature type="binding site" evidence="4">
    <location>
        <position position="145"/>
    </location>
    <ligand>
        <name>GTP</name>
        <dbReference type="ChEBI" id="CHEBI:37565"/>
    </ligand>
</feature>
<dbReference type="RefSeq" id="WP_006312408.1">
    <property type="nucleotide sequence ID" value="NZ_CP039889.1"/>
</dbReference>
<organism evidence="7 8">
    <name type="scientific">Agrobacterium tumefaciens</name>
    <dbReference type="NCBI Taxonomy" id="358"/>
    <lineage>
        <taxon>Bacteria</taxon>
        <taxon>Pseudomonadati</taxon>
        <taxon>Pseudomonadota</taxon>
        <taxon>Alphaproteobacteria</taxon>
        <taxon>Hyphomicrobiales</taxon>
        <taxon>Rhizobiaceae</taxon>
        <taxon>Rhizobium/Agrobacterium group</taxon>
        <taxon>Agrobacterium</taxon>
        <taxon>Agrobacterium tumefaciens complex</taxon>
    </lineage>
</organism>
<dbReference type="InterPro" id="IPR045061">
    <property type="entry name" value="FtsZ/CetZ"/>
</dbReference>
<dbReference type="GO" id="GO:0043093">
    <property type="term" value="P:FtsZ-dependent cytokinesis"/>
    <property type="evidence" value="ECO:0007669"/>
    <property type="project" value="UniProtKB-UniRule"/>
</dbReference>
<feature type="binding site" evidence="4">
    <location>
        <position position="189"/>
    </location>
    <ligand>
        <name>GTP</name>
        <dbReference type="ChEBI" id="CHEBI:37565"/>
    </ligand>
</feature>
<feature type="binding site" evidence="4">
    <location>
        <begin position="23"/>
        <end position="27"/>
    </location>
    <ligand>
        <name>GTP</name>
        <dbReference type="ChEBI" id="CHEBI:37565"/>
    </ligand>
</feature>
<dbReference type="SUPFAM" id="SSF55307">
    <property type="entry name" value="Tubulin C-terminal domain-like"/>
    <property type="match status" value="1"/>
</dbReference>
<dbReference type="GeneID" id="1141858"/>
<dbReference type="EMBL" id="CP039898">
    <property type="protein sequence ID" value="QCL80541.1"/>
    <property type="molecule type" value="Genomic_DNA"/>
</dbReference>
<evidence type="ECO:0000256" key="2">
    <source>
        <dbReference type="ARBA" id="ARBA00022741"/>
    </source>
</evidence>
<dbReference type="CDD" id="cd02201">
    <property type="entry name" value="FtsZ_type1"/>
    <property type="match status" value="1"/>
</dbReference>
<evidence type="ECO:0000313" key="8">
    <source>
        <dbReference type="Proteomes" id="UP000298579"/>
    </source>
</evidence>
<accession>A0A083ZM48</accession>
<dbReference type="SUPFAM" id="SSF52490">
    <property type="entry name" value="Tubulin nucleotide-binding domain-like"/>
    <property type="match status" value="1"/>
</dbReference>
<dbReference type="PANTHER" id="PTHR30314:SF3">
    <property type="entry name" value="MITOCHONDRIAL DIVISION PROTEIN FSZA"/>
    <property type="match status" value="1"/>
</dbReference>
<feature type="binding site" evidence="4">
    <location>
        <begin position="110"/>
        <end position="112"/>
    </location>
    <ligand>
        <name>GTP</name>
        <dbReference type="ChEBI" id="CHEBI:37565"/>
    </ligand>
</feature>
<dbReference type="InterPro" id="IPR000158">
    <property type="entry name" value="Cell_div_FtsZ"/>
</dbReference>
<dbReference type="PROSITE" id="PS01135">
    <property type="entry name" value="FTSZ_2"/>
    <property type="match status" value="1"/>
</dbReference>
<keyword evidence="2 4" id="KW-0547">Nucleotide-binding</keyword>
<evidence type="ECO:0000256" key="6">
    <source>
        <dbReference type="RuleBase" id="RU000631"/>
    </source>
</evidence>
<keyword evidence="3 4" id="KW-0342">GTP-binding</keyword>
<evidence type="ECO:0000313" key="7">
    <source>
        <dbReference type="EMBL" id="QCL80541.1"/>
    </source>
</evidence>
<proteinExistence type="inferred from homology"/>
<dbReference type="NCBIfam" id="TIGR00065">
    <property type="entry name" value="ftsZ"/>
    <property type="match status" value="1"/>
</dbReference>
<comment type="subcellular location">
    <subcellularLocation>
        <location evidence="4">Cytoplasm</location>
    </subcellularLocation>
    <text evidence="4">Assembles at midcell at the inner surface of the cytoplasmic membrane.</text>
</comment>
<dbReference type="InterPro" id="IPR024757">
    <property type="entry name" value="FtsZ_C"/>
</dbReference>
<dbReference type="InterPro" id="IPR003008">
    <property type="entry name" value="Tubulin_FtsZ_GTPase"/>
</dbReference>
<feature type="binding site" evidence="4">
    <location>
        <position position="141"/>
    </location>
    <ligand>
        <name>GTP</name>
        <dbReference type="ChEBI" id="CHEBI:37565"/>
    </ligand>
</feature>
<gene>
    <name evidence="4 7" type="primary">ftsZ</name>
    <name evidence="7" type="ORF">CFBP5877_15280</name>
</gene>
<dbReference type="AlphaFoldDB" id="A0A083ZM48"/>
<evidence type="ECO:0000256" key="1">
    <source>
        <dbReference type="ARBA" id="ARBA00009690"/>
    </source>
</evidence>
<dbReference type="GO" id="GO:0000917">
    <property type="term" value="P:division septum assembly"/>
    <property type="evidence" value="ECO:0007669"/>
    <property type="project" value="UniProtKB-KW"/>
</dbReference>
<dbReference type="FunFam" id="3.40.50.1440:FF:000001">
    <property type="entry name" value="Cell division protein FtsZ"/>
    <property type="match status" value="1"/>
</dbReference>
<dbReference type="HAMAP" id="MF_00909">
    <property type="entry name" value="FtsZ"/>
    <property type="match status" value="1"/>
</dbReference>
<dbReference type="Pfam" id="PF00091">
    <property type="entry name" value="Tubulin"/>
    <property type="match status" value="1"/>
</dbReference>
<dbReference type="InterPro" id="IPR036525">
    <property type="entry name" value="Tubulin/FtsZ_GTPase_sf"/>
</dbReference>
<dbReference type="Pfam" id="PF12327">
    <property type="entry name" value="FtsZ_C"/>
    <property type="match status" value="1"/>
</dbReference>
<dbReference type="GO" id="GO:0005525">
    <property type="term" value="F:GTP binding"/>
    <property type="evidence" value="ECO:0007669"/>
    <property type="project" value="UniProtKB-UniRule"/>
</dbReference>
<dbReference type="Gene3D" id="3.40.50.1440">
    <property type="entry name" value="Tubulin/FtsZ, GTPase domain"/>
    <property type="match status" value="1"/>
</dbReference>
<comment type="function">
    <text evidence="4 6">Essential cell division protein that forms a contractile ring structure (Z ring) at the future cell division site. The regulation of the ring assembly controls the timing and the location of cell division. One of the functions of the FtsZ ring is to recruit other cell division proteins to the septum to produce a new cell wall between the dividing cells. Binds GTP and shows GTPase activity.</text>
</comment>
<evidence type="ECO:0000256" key="4">
    <source>
        <dbReference type="HAMAP-Rule" id="MF_00909"/>
    </source>
</evidence>
<dbReference type="PROSITE" id="PS01134">
    <property type="entry name" value="FTSZ_1"/>
    <property type="match status" value="1"/>
</dbReference>
<evidence type="ECO:0000256" key="5">
    <source>
        <dbReference type="NCBIfam" id="TIGR00065"/>
    </source>
</evidence>
<dbReference type="GO" id="GO:0032153">
    <property type="term" value="C:cell division site"/>
    <property type="evidence" value="ECO:0007669"/>
    <property type="project" value="UniProtKB-UniRule"/>
</dbReference>
<dbReference type="PRINTS" id="PR00423">
    <property type="entry name" value="CELLDVISFTSZ"/>
</dbReference>
<sequence length="320" mass="32953">MTQSPRATIARNTPNIAVVGVGGGGGNAINNMIAEGISGVDFIAANTDAQALKKTNAPRLVQLSSELTGGLGAGADPEVGRQAAIDSLDEIMDHLSGYDMCFITAGMGGGTGTGAAPVIAEACRAKNILTVGVVTLPFSFEGARRMRAAEYGFANLLNTADTVIVIPNQNLLRIADAGTTFENALKTADKVLSLGVRCITDLILREGLVNLDFADVRYVMKNGGRALMGTAQAKGPKRASEAAAAAIANPLLGEPSLKEARGALVAISGGNDLTLYEIDEAMTLVREAVSEETDVVMGASFDPTLDGAFKISVVATGLRN</sequence>
<dbReference type="InterPro" id="IPR020805">
    <property type="entry name" value="Cell_div_FtsZ_CS"/>
</dbReference>
<keyword evidence="4 6" id="KW-0717">Septation</keyword>
<dbReference type="OrthoDB" id="9813375at2"/>
<keyword evidence="4 6" id="KW-0131">Cell cycle</keyword>
<dbReference type="SMART" id="SM00865">
    <property type="entry name" value="Tubulin_C"/>
    <property type="match status" value="1"/>
</dbReference>
<dbReference type="GO" id="GO:0005737">
    <property type="term" value="C:cytoplasm"/>
    <property type="evidence" value="ECO:0007669"/>
    <property type="project" value="UniProtKB-SubCell"/>
</dbReference>
<dbReference type="SMART" id="SM00864">
    <property type="entry name" value="Tubulin"/>
    <property type="match status" value="1"/>
</dbReference>
<comment type="similarity">
    <text evidence="1 4 6">Belongs to the FtsZ family.</text>
</comment>
<dbReference type="GO" id="GO:0003924">
    <property type="term" value="F:GTPase activity"/>
    <property type="evidence" value="ECO:0007669"/>
    <property type="project" value="UniProtKB-UniRule"/>
</dbReference>
<name>A0A083ZM48_AGRTU</name>
<comment type="subunit">
    <text evidence="4">Homodimer. Polymerizes to form a dynamic ring structure in a strictly GTP-dependent manner. Interacts directly with several other division proteins.</text>
</comment>
<dbReference type="InterPro" id="IPR008280">
    <property type="entry name" value="Tub_FtsZ_C"/>
</dbReference>
<keyword evidence="4 6" id="KW-0132">Cell division</keyword>
<keyword evidence="4" id="KW-0963">Cytoplasm</keyword>
<dbReference type="GO" id="GO:0051258">
    <property type="term" value="P:protein polymerization"/>
    <property type="evidence" value="ECO:0007669"/>
    <property type="project" value="UniProtKB-UniRule"/>
</dbReference>
<reference evidence="7 8" key="1">
    <citation type="submission" date="2019-04" db="EMBL/GenBank/DDBJ databases">
        <title>Complete genome sequence of Agrobacterium tumefaciens CFBP5877.</title>
        <authorList>
            <person name="Huang Y.-Y."/>
            <person name="Chiang H.-Y."/>
            <person name="Chou L."/>
            <person name="Lai E.-M."/>
            <person name="Kuo C.-H."/>
        </authorList>
    </citation>
    <scope>NUCLEOTIDE SEQUENCE [LARGE SCALE GENOMIC DNA]</scope>
    <source>
        <strain evidence="7 8">CFBP5877</strain>
    </source>
</reference>
<dbReference type="Proteomes" id="UP000298579">
    <property type="component" value="Chromosome linear"/>
</dbReference>
<dbReference type="InterPro" id="IPR018316">
    <property type="entry name" value="Tubulin/FtsZ_2-layer-sand-dom"/>
</dbReference>
<evidence type="ECO:0000256" key="3">
    <source>
        <dbReference type="ARBA" id="ARBA00023134"/>
    </source>
</evidence>
<dbReference type="PANTHER" id="PTHR30314">
    <property type="entry name" value="CELL DIVISION PROTEIN FTSZ-RELATED"/>
    <property type="match status" value="1"/>
</dbReference>